<dbReference type="Pfam" id="PF01127">
    <property type="entry name" value="Sdh_cyt"/>
    <property type="match status" value="1"/>
</dbReference>
<evidence type="ECO:0000256" key="2">
    <source>
        <dbReference type="ARBA" id="ARBA00022617"/>
    </source>
</evidence>
<evidence type="ECO:0000256" key="5">
    <source>
        <dbReference type="ARBA" id="ARBA00022989"/>
    </source>
</evidence>
<evidence type="ECO:0000313" key="9">
    <source>
        <dbReference type="EMBL" id="KII66180.1"/>
    </source>
</evidence>
<dbReference type="SUPFAM" id="SSF81343">
    <property type="entry name" value="Fumarate reductase respiratory complex transmembrane subunits"/>
    <property type="match status" value="1"/>
</dbReference>
<dbReference type="GO" id="GO:0009055">
    <property type="term" value="F:electron transfer activity"/>
    <property type="evidence" value="ECO:0007669"/>
    <property type="project" value="InterPro"/>
</dbReference>
<dbReference type="GO" id="GO:0006099">
    <property type="term" value="P:tricarboxylic acid cycle"/>
    <property type="evidence" value="ECO:0007669"/>
    <property type="project" value="InterPro"/>
</dbReference>
<keyword evidence="6" id="KW-0408">Iron</keyword>
<dbReference type="InterPro" id="IPR014314">
    <property type="entry name" value="Succ_DH_cytb556"/>
</dbReference>
<dbReference type="PANTHER" id="PTHR10978:SF5">
    <property type="entry name" value="SUCCINATE DEHYDROGENASE CYTOCHROME B560 SUBUNIT, MITOCHONDRIAL"/>
    <property type="match status" value="1"/>
</dbReference>
<comment type="caution">
    <text evidence="9">The sequence shown here is derived from an EMBL/GenBank/DDBJ whole genome shotgun (WGS) entry which is preliminary data.</text>
</comment>
<dbReference type="AlphaFoldDB" id="A0A0C2MPB3"/>
<evidence type="ECO:0000256" key="7">
    <source>
        <dbReference type="ARBA" id="ARBA00023136"/>
    </source>
</evidence>
<evidence type="ECO:0000256" key="4">
    <source>
        <dbReference type="ARBA" id="ARBA00022723"/>
    </source>
</evidence>
<dbReference type="PANTHER" id="PTHR10978">
    <property type="entry name" value="SUCCINATE DEHYDROGENASE CYTOCHROME B560 SUBUNIT"/>
    <property type="match status" value="1"/>
</dbReference>
<keyword evidence="3 8" id="KW-0812">Transmembrane</keyword>
<dbReference type="Gene3D" id="1.20.1300.10">
    <property type="entry name" value="Fumarate reductase/succinate dehydrogenase, transmembrane subunit"/>
    <property type="match status" value="1"/>
</dbReference>
<dbReference type="OrthoDB" id="588261at2759"/>
<dbReference type="EMBL" id="JWZT01003604">
    <property type="protein sequence ID" value="KII66180.1"/>
    <property type="molecule type" value="Genomic_DNA"/>
</dbReference>
<feature type="transmembrane region" description="Helical" evidence="8">
    <location>
        <begin position="72"/>
        <end position="89"/>
    </location>
</feature>
<protein>
    <submittedName>
        <fullName evidence="9">Succinate dehydrogenase cytochrome b560 subunit</fullName>
    </submittedName>
</protein>
<organism evidence="9 10">
    <name type="scientific">Thelohanellus kitauei</name>
    <name type="common">Myxosporean</name>
    <dbReference type="NCBI Taxonomy" id="669202"/>
    <lineage>
        <taxon>Eukaryota</taxon>
        <taxon>Metazoa</taxon>
        <taxon>Cnidaria</taxon>
        <taxon>Myxozoa</taxon>
        <taxon>Myxosporea</taxon>
        <taxon>Bivalvulida</taxon>
        <taxon>Platysporina</taxon>
        <taxon>Myxobolidae</taxon>
        <taxon>Thelohanellus</taxon>
    </lineage>
</organism>
<evidence type="ECO:0000256" key="8">
    <source>
        <dbReference type="SAM" id="Phobius"/>
    </source>
</evidence>
<gene>
    <name evidence="9" type="ORF">RF11_12003</name>
</gene>
<keyword evidence="2" id="KW-0349">Heme</keyword>
<dbReference type="InterPro" id="IPR018495">
    <property type="entry name" value="Succ_DH_cyt_bsu_CS"/>
</dbReference>
<dbReference type="CDD" id="cd03499">
    <property type="entry name" value="SQR_TypeC_SdhC"/>
    <property type="match status" value="1"/>
</dbReference>
<keyword evidence="10" id="KW-1185">Reference proteome</keyword>
<comment type="subcellular location">
    <subcellularLocation>
        <location evidence="1">Membrane</location>
        <topology evidence="1">Multi-pass membrane protein</topology>
    </subcellularLocation>
</comment>
<proteinExistence type="predicted"/>
<reference evidence="9 10" key="1">
    <citation type="journal article" date="2014" name="Genome Biol. Evol.">
        <title>The genome of the myxosporean Thelohanellus kitauei shows adaptations to nutrient acquisition within its fish host.</title>
        <authorList>
            <person name="Yang Y."/>
            <person name="Xiong J."/>
            <person name="Zhou Z."/>
            <person name="Huo F."/>
            <person name="Miao W."/>
            <person name="Ran C."/>
            <person name="Liu Y."/>
            <person name="Zhang J."/>
            <person name="Feng J."/>
            <person name="Wang M."/>
            <person name="Wang M."/>
            <person name="Wang L."/>
            <person name="Yao B."/>
        </authorList>
    </citation>
    <scope>NUCLEOTIDE SEQUENCE [LARGE SCALE GENOMIC DNA]</scope>
    <source>
        <strain evidence="9">Wuqing</strain>
    </source>
</reference>
<dbReference type="Proteomes" id="UP000031668">
    <property type="component" value="Unassembled WGS sequence"/>
</dbReference>
<dbReference type="GO" id="GO:0016020">
    <property type="term" value="C:membrane"/>
    <property type="evidence" value="ECO:0007669"/>
    <property type="project" value="UniProtKB-SubCell"/>
</dbReference>
<name>A0A0C2MPB3_THEKT</name>
<dbReference type="NCBIfam" id="TIGR02970">
    <property type="entry name" value="succ_dehyd_cytB"/>
    <property type="match status" value="1"/>
</dbReference>
<dbReference type="InterPro" id="IPR000701">
    <property type="entry name" value="SuccDH_FuR_B_TM-su"/>
</dbReference>
<keyword evidence="4" id="KW-0479">Metal-binding</keyword>
<accession>A0A0C2MPB3</accession>
<keyword evidence="5 8" id="KW-1133">Transmembrane helix</keyword>
<evidence type="ECO:0000256" key="3">
    <source>
        <dbReference type="ARBA" id="ARBA00022692"/>
    </source>
</evidence>
<feature type="transmembrane region" description="Helical" evidence="8">
    <location>
        <begin position="142"/>
        <end position="164"/>
    </location>
</feature>
<feature type="transmembrane region" description="Helical" evidence="8">
    <location>
        <begin position="101"/>
        <end position="122"/>
    </location>
</feature>
<keyword evidence="7 8" id="KW-0472">Membrane</keyword>
<sequence>MSLLRLSAFKNHLVTKAVVPHHVQRFLSYSAASAERIEKAKEAATKRPLSPHITIWRWEFPMLCSLAHRGTGFFLSGAFAFVGLSMLFVDPETFLRWVKSFLHPSLLFLLKFGIVYSVTYHLMNGVRHMTWDVGKLLKVTSIYKSGYFVMAGAFLISLCSIYWFDERDVSEFMTNNKKSSQH</sequence>
<evidence type="ECO:0000256" key="6">
    <source>
        <dbReference type="ARBA" id="ARBA00023004"/>
    </source>
</evidence>
<dbReference type="PROSITE" id="PS01001">
    <property type="entry name" value="SDH_CYT_2"/>
    <property type="match status" value="1"/>
</dbReference>
<dbReference type="GO" id="GO:0046872">
    <property type="term" value="F:metal ion binding"/>
    <property type="evidence" value="ECO:0007669"/>
    <property type="project" value="UniProtKB-KW"/>
</dbReference>
<evidence type="ECO:0000256" key="1">
    <source>
        <dbReference type="ARBA" id="ARBA00004141"/>
    </source>
</evidence>
<evidence type="ECO:0000313" key="10">
    <source>
        <dbReference type="Proteomes" id="UP000031668"/>
    </source>
</evidence>
<dbReference type="InterPro" id="IPR034804">
    <property type="entry name" value="SQR/QFR_C/D"/>
</dbReference>